<reference evidence="9 10" key="1">
    <citation type="submission" date="2019-09" db="EMBL/GenBank/DDBJ databases">
        <title>Bird 10,000 Genomes (B10K) Project - Family phase.</title>
        <authorList>
            <person name="Zhang G."/>
        </authorList>
    </citation>
    <scope>NUCLEOTIDE SEQUENCE [LARGE SCALE GENOMIC DNA]</scope>
    <source>
        <strain evidence="9">B10K-DU-001-02</strain>
        <tissue evidence="9">Muscle</tissue>
    </source>
</reference>
<comment type="subcellular location">
    <subcellularLocation>
        <location evidence="1">Cell membrane</location>
        <topology evidence="1">Lipid-anchor</topology>
        <topology evidence="1">GPI-anchor</topology>
    </subcellularLocation>
</comment>
<name>A0A7K8ZK37_9PASS</name>
<dbReference type="SUPFAM" id="SSF57302">
    <property type="entry name" value="Snake toxin-like"/>
    <property type="match status" value="1"/>
</dbReference>
<evidence type="ECO:0000313" key="10">
    <source>
        <dbReference type="Proteomes" id="UP000591535"/>
    </source>
</evidence>
<dbReference type="EMBL" id="VWZG01002897">
    <property type="protein sequence ID" value="NXG15753.1"/>
    <property type="molecule type" value="Genomic_DNA"/>
</dbReference>
<dbReference type="FunFam" id="2.10.60.10:FF:000004">
    <property type="entry name" value="Ly6/PLAUR domain-containing protein 6"/>
    <property type="match status" value="1"/>
</dbReference>
<evidence type="ECO:0000256" key="5">
    <source>
        <dbReference type="ARBA" id="ARBA00023136"/>
    </source>
</evidence>
<keyword evidence="4" id="KW-0732">Signal</keyword>
<keyword evidence="8" id="KW-0449">Lipoprotein</keyword>
<dbReference type="AlphaFoldDB" id="A0A7K8ZK37"/>
<dbReference type="GO" id="GO:0030154">
    <property type="term" value="P:cell differentiation"/>
    <property type="evidence" value="ECO:0007669"/>
    <property type="project" value="UniProtKB-ARBA"/>
</dbReference>
<keyword evidence="5" id="KW-0472">Membrane</keyword>
<keyword evidence="10" id="KW-1185">Reference proteome</keyword>
<dbReference type="Gene3D" id="2.10.60.10">
    <property type="entry name" value="CD59"/>
    <property type="match status" value="1"/>
</dbReference>
<dbReference type="Proteomes" id="UP000591535">
    <property type="component" value="Unassembled WGS sequence"/>
</dbReference>
<dbReference type="GO" id="GO:0005886">
    <property type="term" value="C:plasma membrane"/>
    <property type="evidence" value="ECO:0007669"/>
    <property type="project" value="UniProtKB-SubCell"/>
</dbReference>
<evidence type="ECO:0000256" key="7">
    <source>
        <dbReference type="ARBA" id="ARBA00023180"/>
    </source>
</evidence>
<gene>
    <name evidence="9" type="primary">Lypd6b</name>
    <name evidence="9" type="ORF">GRAVAR_R11158</name>
</gene>
<dbReference type="Pfam" id="PF16975">
    <property type="entry name" value="UPAR_LY6_2"/>
    <property type="match status" value="1"/>
</dbReference>
<proteinExistence type="predicted"/>
<evidence type="ECO:0000256" key="2">
    <source>
        <dbReference type="ARBA" id="ARBA00022475"/>
    </source>
</evidence>
<evidence type="ECO:0000256" key="8">
    <source>
        <dbReference type="ARBA" id="ARBA00023288"/>
    </source>
</evidence>
<keyword evidence="7" id="KW-0325">Glycoprotein</keyword>
<organism evidence="9 10">
    <name type="scientific">Grallaria varia</name>
    <name type="common">variegated antpitta</name>
    <dbReference type="NCBI Taxonomy" id="117165"/>
    <lineage>
        <taxon>Eukaryota</taxon>
        <taxon>Metazoa</taxon>
        <taxon>Chordata</taxon>
        <taxon>Craniata</taxon>
        <taxon>Vertebrata</taxon>
        <taxon>Euteleostomi</taxon>
        <taxon>Archelosauria</taxon>
        <taxon>Archosauria</taxon>
        <taxon>Dinosauria</taxon>
        <taxon>Saurischia</taxon>
        <taxon>Theropoda</taxon>
        <taxon>Coelurosauria</taxon>
        <taxon>Aves</taxon>
        <taxon>Neognathae</taxon>
        <taxon>Neoaves</taxon>
        <taxon>Telluraves</taxon>
        <taxon>Australaves</taxon>
        <taxon>Passeriformes</taxon>
        <taxon>Formicariidae</taxon>
        <taxon>Grallaria</taxon>
    </lineage>
</organism>
<dbReference type="CDD" id="cd23626">
    <property type="entry name" value="TFP_LU_ECD_LYPD6B"/>
    <property type="match status" value="1"/>
</dbReference>
<dbReference type="PANTHER" id="PTHR31171:SF3">
    <property type="entry name" value="LY6_PLAUR DOMAIN-CONTAINING PROTEIN 6B"/>
    <property type="match status" value="1"/>
</dbReference>
<dbReference type="InterPro" id="IPR045860">
    <property type="entry name" value="Snake_toxin-like_sf"/>
</dbReference>
<keyword evidence="3" id="KW-0336">GPI-anchor</keyword>
<feature type="non-terminal residue" evidence="9">
    <location>
        <position position="157"/>
    </location>
</feature>
<dbReference type="InterPro" id="IPR039457">
    <property type="entry name" value="LYPD6-like"/>
</dbReference>
<keyword evidence="6" id="KW-1015">Disulfide bond</keyword>
<evidence type="ECO:0000256" key="4">
    <source>
        <dbReference type="ARBA" id="ARBA00022729"/>
    </source>
</evidence>
<sequence>VLLLLILPGSWLSAENINFYNVRPPLDPTPFPASFKCFTCENAEDNYSCNRWAEDRWCPQSARYCLTVHLFTAHGKSTSVTKRCATGEECHLVGCHRHGASGHTECVSCCEGMICNVEIPTNATNAVLAVLHARRTSDGSRRTVSVAALVSVAMVAL</sequence>
<dbReference type="GO" id="GO:0098552">
    <property type="term" value="C:side of membrane"/>
    <property type="evidence" value="ECO:0007669"/>
    <property type="project" value="UniProtKB-KW"/>
</dbReference>
<evidence type="ECO:0000256" key="3">
    <source>
        <dbReference type="ARBA" id="ARBA00022622"/>
    </source>
</evidence>
<evidence type="ECO:0000313" key="9">
    <source>
        <dbReference type="EMBL" id="NXG15753.1"/>
    </source>
</evidence>
<keyword evidence="2" id="KW-1003">Cell membrane</keyword>
<feature type="non-terminal residue" evidence="9">
    <location>
        <position position="1"/>
    </location>
</feature>
<dbReference type="GO" id="GO:0030548">
    <property type="term" value="F:acetylcholine receptor regulator activity"/>
    <property type="evidence" value="ECO:0007669"/>
    <property type="project" value="InterPro"/>
</dbReference>
<evidence type="ECO:0000256" key="6">
    <source>
        <dbReference type="ARBA" id="ARBA00023157"/>
    </source>
</evidence>
<accession>A0A7K8ZK37</accession>
<evidence type="ECO:0000256" key="1">
    <source>
        <dbReference type="ARBA" id="ARBA00004609"/>
    </source>
</evidence>
<comment type="caution">
    <text evidence="9">The sequence shown here is derived from an EMBL/GenBank/DDBJ whole genome shotgun (WGS) entry which is preliminary data.</text>
</comment>
<protein>
    <submittedName>
        <fullName evidence="9">LPD6B protein</fullName>
    </submittedName>
</protein>
<dbReference type="PANTHER" id="PTHR31171">
    <property type="entry name" value="LY6/PLAUR DOMAIN-CONTAINING PROTEIN 6"/>
    <property type="match status" value="1"/>
</dbReference>